<dbReference type="RefSeq" id="WP_323466552.1">
    <property type="nucleotide sequence ID" value="NZ_CP144224.1"/>
</dbReference>
<name>A0AAJ2TZI2_ALKPS</name>
<evidence type="ECO:0000313" key="2">
    <source>
        <dbReference type="Proteomes" id="UP001285636"/>
    </source>
</evidence>
<gene>
    <name evidence="1" type="ORF">RYX45_08745</name>
</gene>
<dbReference type="AlphaFoldDB" id="A0AAJ2TZI2"/>
<dbReference type="Pfam" id="PF12611">
    <property type="entry name" value="Flagellar_put"/>
    <property type="match status" value="1"/>
</dbReference>
<dbReference type="Proteomes" id="UP001285636">
    <property type="component" value="Unassembled WGS sequence"/>
</dbReference>
<comment type="caution">
    <text evidence="1">The sequence shown here is derived from an EMBL/GenBank/DDBJ whole genome shotgun (WGS) entry which is preliminary data.</text>
</comment>
<evidence type="ECO:0000313" key="1">
    <source>
        <dbReference type="EMBL" id="MDV2885269.1"/>
    </source>
</evidence>
<organism evidence="1 2">
    <name type="scientific">Alkalihalophilus pseudofirmus</name>
    <name type="common">Bacillus pseudofirmus</name>
    <dbReference type="NCBI Taxonomy" id="79885"/>
    <lineage>
        <taxon>Bacteria</taxon>
        <taxon>Bacillati</taxon>
        <taxon>Bacillota</taxon>
        <taxon>Bacilli</taxon>
        <taxon>Bacillales</taxon>
        <taxon>Bacillaceae</taxon>
        <taxon>Alkalihalophilus</taxon>
    </lineage>
</organism>
<accession>A0AAJ2TZI2</accession>
<proteinExistence type="predicted"/>
<dbReference type="InterPro" id="IPR013367">
    <property type="entry name" value="Flagellar_put"/>
</dbReference>
<dbReference type="EMBL" id="JAWJAY010000001">
    <property type="protein sequence ID" value="MDV2885269.1"/>
    <property type="molecule type" value="Genomic_DNA"/>
</dbReference>
<keyword evidence="1" id="KW-0282">Flagellum</keyword>
<sequence length="128" mass="14222">MNNGFPIQSVHALPKPYSKKEIPKNAAAKTSFKDVLQQQIVKPAHLKISKHANERMDKRGIEINSAQWETINRKVAEAKQKGVTDSLVITDEATLVVSAKNNTVITVMDRQEAKSQIFTNINGTIVID</sequence>
<keyword evidence="1" id="KW-0969">Cilium</keyword>
<reference evidence="1" key="1">
    <citation type="submission" date="2023-10" db="EMBL/GenBank/DDBJ databases">
        <title>Screening of Alkalihalophilus pseudofirmusBZ-TG-HK211 and Its Alleviation of Salt Stress on Rapeseed Growth.</title>
        <authorList>
            <person name="Zhao B."/>
            <person name="Guo T."/>
        </authorList>
    </citation>
    <scope>NUCLEOTIDE SEQUENCE</scope>
    <source>
        <strain evidence="1">BZ-TG-HK211</strain>
    </source>
</reference>
<protein>
    <submittedName>
        <fullName evidence="1">TIGR02530 family flagellar biosynthesis protein</fullName>
    </submittedName>
</protein>
<dbReference type="NCBIfam" id="TIGR02530">
    <property type="entry name" value="flg_new"/>
    <property type="match status" value="1"/>
</dbReference>
<keyword evidence="1" id="KW-0966">Cell projection</keyword>